<feature type="signal peptide" evidence="1">
    <location>
        <begin position="1"/>
        <end position="41"/>
    </location>
</feature>
<dbReference type="Proteomes" id="UP000001554">
    <property type="component" value="Chromosome 15"/>
</dbReference>
<sequence length="127" mass="14640">MTNTDPSIQNKRKWPGWGLSIMVKLAVLMIVLSDLSQLADAQQDDEKSPLALMESNKEGTALSAGEKQAEGRYFKGAPVDHTLPVRLRRGADRVRCRWVCKRHCCRRSGWWRRHCYCCEWEFKCGID</sequence>
<reference evidence="3" key="2">
    <citation type="submission" date="2025-08" db="UniProtKB">
        <authorList>
            <consortium name="RefSeq"/>
        </authorList>
    </citation>
    <scope>IDENTIFICATION</scope>
    <source>
        <strain evidence="3">S238N-H82</strain>
        <tissue evidence="3">Testes</tissue>
    </source>
</reference>
<proteinExistence type="predicted"/>
<protein>
    <submittedName>
        <fullName evidence="3">Uncharacterized protein LOC118431758</fullName>
    </submittedName>
</protein>
<dbReference type="KEGG" id="bfo:118431758"/>
<dbReference type="AlphaFoldDB" id="A0A9J7MF92"/>
<organism evidence="2 3">
    <name type="scientific">Branchiostoma floridae</name>
    <name type="common">Florida lancelet</name>
    <name type="synonym">Amphioxus</name>
    <dbReference type="NCBI Taxonomy" id="7739"/>
    <lineage>
        <taxon>Eukaryota</taxon>
        <taxon>Metazoa</taxon>
        <taxon>Chordata</taxon>
        <taxon>Cephalochordata</taxon>
        <taxon>Leptocardii</taxon>
        <taxon>Amphioxiformes</taxon>
        <taxon>Branchiostomatidae</taxon>
        <taxon>Branchiostoma</taxon>
    </lineage>
</organism>
<keyword evidence="1" id="KW-0732">Signal</keyword>
<reference evidence="2" key="1">
    <citation type="journal article" date="2020" name="Nat. Ecol. Evol.">
        <title>Deeply conserved synteny resolves early events in vertebrate evolution.</title>
        <authorList>
            <person name="Simakov O."/>
            <person name="Marletaz F."/>
            <person name="Yue J.X."/>
            <person name="O'Connell B."/>
            <person name="Jenkins J."/>
            <person name="Brandt A."/>
            <person name="Calef R."/>
            <person name="Tung C.H."/>
            <person name="Huang T.K."/>
            <person name="Schmutz J."/>
            <person name="Satoh N."/>
            <person name="Yu J.K."/>
            <person name="Putnam N.H."/>
            <person name="Green R.E."/>
            <person name="Rokhsar D.S."/>
        </authorList>
    </citation>
    <scope>NUCLEOTIDE SEQUENCE [LARGE SCALE GENOMIC DNA]</scope>
    <source>
        <strain evidence="2">S238N-H82</strain>
    </source>
</reference>
<evidence type="ECO:0000256" key="1">
    <source>
        <dbReference type="SAM" id="SignalP"/>
    </source>
</evidence>
<name>A0A9J7MF92_BRAFL</name>
<accession>A0A9J7MF92</accession>
<evidence type="ECO:0000313" key="2">
    <source>
        <dbReference type="Proteomes" id="UP000001554"/>
    </source>
</evidence>
<dbReference type="RefSeq" id="XP_035698954.1">
    <property type="nucleotide sequence ID" value="XM_035843061.1"/>
</dbReference>
<evidence type="ECO:0000313" key="3">
    <source>
        <dbReference type="RefSeq" id="XP_035698954.1"/>
    </source>
</evidence>
<dbReference type="OMA" id="CKCCARR"/>
<gene>
    <name evidence="3" type="primary">LOC118431758</name>
</gene>
<keyword evidence="2" id="KW-1185">Reference proteome</keyword>
<feature type="chain" id="PRO_5039917026" evidence="1">
    <location>
        <begin position="42"/>
        <end position="127"/>
    </location>
</feature>
<dbReference type="GeneID" id="118431758"/>